<accession>A0A917M2P6</accession>
<proteinExistence type="predicted"/>
<dbReference type="Proteomes" id="UP000638848">
    <property type="component" value="Unassembled WGS sequence"/>
</dbReference>
<dbReference type="EMBL" id="BMEQ01000043">
    <property type="protein sequence ID" value="GGG71189.1"/>
    <property type="molecule type" value="Genomic_DNA"/>
</dbReference>
<reference evidence="1" key="1">
    <citation type="journal article" date="2014" name="Int. J. Syst. Evol. Microbiol.">
        <title>Complete genome sequence of Corynebacterium casei LMG S-19264T (=DSM 44701T), isolated from a smear-ripened cheese.</title>
        <authorList>
            <consortium name="US DOE Joint Genome Institute (JGI-PGF)"/>
            <person name="Walter F."/>
            <person name="Albersmeier A."/>
            <person name="Kalinowski J."/>
            <person name="Ruckert C."/>
        </authorList>
    </citation>
    <scope>NUCLEOTIDE SEQUENCE</scope>
    <source>
        <strain evidence="1">CGMCC 1.12187</strain>
    </source>
</reference>
<dbReference type="AlphaFoldDB" id="A0A917M2P6"/>
<comment type="caution">
    <text evidence="1">The sequence shown here is derived from an EMBL/GenBank/DDBJ whole genome shotgun (WGS) entry which is preliminary data.</text>
</comment>
<keyword evidence="2" id="KW-1185">Reference proteome</keyword>
<organism evidence="1 2">
    <name type="scientific">Kocuria dechangensis</name>
    <dbReference type="NCBI Taxonomy" id="1176249"/>
    <lineage>
        <taxon>Bacteria</taxon>
        <taxon>Bacillati</taxon>
        <taxon>Actinomycetota</taxon>
        <taxon>Actinomycetes</taxon>
        <taxon>Micrococcales</taxon>
        <taxon>Micrococcaceae</taxon>
        <taxon>Kocuria</taxon>
    </lineage>
</organism>
<sequence length="111" mass="11523">MGHKHSCSSRAISTGPMCGLVVTGCETSQHALHPPLSGAQSVILAAMVTVDLTCAEHVEAAAVEQLHAAVDNDQALSRCRVLEEAAQKGRRSYRYDVDAGAAASPGDPNVV</sequence>
<dbReference type="RefSeq" id="WP_188540330.1">
    <property type="nucleotide sequence ID" value="NZ_BMEQ01000043.1"/>
</dbReference>
<evidence type="ECO:0000313" key="2">
    <source>
        <dbReference type="Proteomes" id="UP000638848"/>
    </source>
</evidence>
<dbReference type="PROSITE" id="PS51257">
    <property type="entry name" value="PROKAR_LIPOPROTEIN"/>
    <property type="match status" value="1"/>
</dbReference>
<name>A0A917M2P6_9MICC</name>
<protein>
    <submittedName>
        <fullName evidence="1">Uncharacterized protein</fullName>
    </submittedName>
</protein>
<evidence type="ECO:0000313" key="1">
    <source>
        <dbReference type="EMBL" id="GGG71189.1"/>
    </source>
</evidence>
<gene>
    <name evidence="1" type="ORF">GCM10011374_39820</name>
</gene>
<reference evidence="1" key="2">
    <citation type="submission" date="2020-09" db="EMBL/GenBank/DDBJ databases">
        <authorList>
            <person name="Sun Q."/>
            <person name="Zhou Y."/>
        </authorList>
    </citation>
    <scope>NUCLEOTIDE SEQUENCE</scope>
    <source>
        <strain evidence="1">CGMCC 1.12187</strain>
    </source>
</reference>